<feature type="region of interest" description="Disordered" evidence="1">
    <location>
        <begin position="78"/>
        <end position="155"/>
    </location>
</feature>
<protein>
    <submittedName>
        <fullName evidence="2">Uncharacterized protein</fullName>
    </submittedName>
</protein>
<feature type="compositionally biased region" description="Pro residues" evidence="1">
    <location>
        <begin position="140"/>
        <end position="150"/>
    </location>
</feature>
<feature type="compositionally biased region" description="Polar residues" evidence="1">
    <location>
        <begin position="98"/>
        <end position="110"/>
    </location>
</feature>
<dbReference type="Proteomes" id="UP000800041">
    <property type="component" value="Unassembled WGS sequence"/>
</dbReference>
<dbReference type="SUPFAM" id="SSF55729">
    <property type="entry name" value="Acyl-CoA N-acyltransferases (Nat)"/>
    <property type="match status" value="1"/>
</dbReference>
<sequence>MSGTEFISHLEPPGRDLQTYNPSKPPTQQPASVPKLFIDAMMVRKAVYVDEQGVPLANEVDADDARSHHWVVYASVGTRKKSASEGSPNQSPPGGISASPNPVSSASTATRVAVGTVRLVPPPHSPHPTPGSSNHTEPPGSRPTGPPPGSAPKEPYIKLGRLATLPAYRGLHLSNILVRTCLEWATTHATTILPPPSAAEREEARMQGREIADVWKGLVLVHAQDTVEGLWKRHGFVKDEAMGEWWEEDIKHLGMWRRLDVKEK</sequence>
<reference evidence="2" key="1">
    <citation type="journal article" date="2020" name="Stud. Mycol.">
        <title>101 Dothideomycetes genomes: a test case for predicting lifestyles and emergence of pathogens.</title>
        <authorList>
            <person name="Haridas S."/>
            <person name="Albert R."/>
            <person name="Binder M."/>
            <person name="Bloem J."/>
            <person name="Labutti K."/>
            <person name="Salamov A."/>
            <person name="Andreopoulos B."/>
            <person name="Baker S."/>
            <person name="Barry K."/>
            <person name="Bills G."/>
            <person name="Bluhm B."/>
            <person name="Cannon C."/>
            <person name="Castanera R."/>
            <person name="Culley D."/>
            <person name="Daum C."/>
            <person name="Ezra D."/>
            <person name="Gonzalez J."/>
            <person name="Henrissat B."/>
            <person name="Kuo A."/>
            <person name="Liang C."/>
            <person name="Lipzen A."/>
            <person name="Lutzoni F."/>
            <person name="Magnuson J."/>
            <person name="Mondo S."/>
            <person name="Nolan M."/>
            <person name="Ohm R."/>
            <person name="Pangilinan J."/>
            <person name="Park H.-J."/>
            <person name="Ramirez L."/>
            <person name="Alfaro M."/>
            <person name="Sun H."/>
            <person name="Tritt A."/>
            <person name="Yoshinaga Y."/>
            <person name="Zwiers L.-H."/>
            <person name="Turgeon B."/>
            <person name="Goodwin S."/>
            <person name="Spatafora J."/>
            <person name="Crous P."/>
            <person name="Grigoriev I."/>
        </authorList>
    </citation>
    <scope>NUCLEOTIDE SEQUENCE</scope>
    <source>
        <strain evidence="2">CBS 113979</strain>
    </source>
</reference>
<organism evidence="2 3">
    <name type="scientific">Aulographum hederae CBS 113979</name>
    <dbReference type="NCBI Taxonomy" id="1176131"/>
    <lineage>
        <taxon>Eukaryota</taxon>
        <taxon>Fungi</taxon>
        <taxon>Dikarya</taxon>
        <taxon>Ascomycota</taxon>
        <taxon>Pezizomycotina</taxon>
        <taxon>Dothideomycetes</taxon>
        <taxon>Pleosporomycetidae</taxon>
        <taxon>Aulographales</taxon>
        <taxon>Aulographaceae</taxon>
    </lineage>
</organism>
<dbReference type="AlphaFoldDB" id="A0A6G1GKR9"/>
<dbReference type="OrthoDB" id="329272at2759"/>
<keyword evidence="3" id="KW-1185">Reference proteome</keyword>
<evidence type="ECO:0000256" key="1">
    <source>
        <dbReference type="SAM" id="MobiDB-lite"/>
    </source>
</evidence>
<gene>
    <name evidence="2" type="ORF">K402DRAFT_386373</name>
</gene>
<dbReference type="EMBL" id="ML977198">
    <property type="protein sequence ID" value="KAF1981511.1"/>
    <property type="molecule type" value="Genomic_DNA"/>
</dbReference>
<feature type="compositionally biased region" description="Low complexity" evidence="1">
    <location>
        <begin position="130"/>
        <end position="139"/>
    </location>
</feature>
<dbReference type="UniPathway" id="UPA00113">
    <property type="reaction ID" value="UER00529"/>
</dbReference>
<evidence type="ECO:0000313" key="3">
    <source>
        <dbReference type="Proteomes" id="UP000800041"/>
    </source>
</evidence>
<feature type="compositionally biased region" description="Pro residues" evidence="1">
    <location>
        <begin position="120"/>
        <end position="129"/>
    </location>
</feature>
<accession>A0A6G1GKR9</accession>
<dbReference type="GO" id="GO:0006048">
    <property type="term" value="P:UDP-N-acetylglucosamine biosynthetic process"/>
    <property type="evidence" value="ECO:0007669"/>
    <property type="project" value="UniProtKB-UniPathway"/>
</dbReference>
<evidence type="ECO:0000313" key="2">
    <source>
        <dbReference type="EMBL" id="KAF1981511.1"/>
    </source>
</evidence>
<feature type="region of interest" description="Disordered" evidence="1">
    <location>
        <begin position="1"/>
        <end position="33"/>
    </location>
</feature>
<dbReference type="InterPro" id="IPR016181">
    <property type="entry name" value="Acyl_CoA_acyltransferase"/>
</dbReference>
<proteinExistence type="predicted"/>
<dbReference type="Gene3D" id="3.40.630.30">
    <property type="match status" value="1"/>
</dbReference>
<name>A0A6G1GKR9_9PEZI</name>